<evidence type="ECO:0000259" key="6">
    <source>
        <dbReference type="Pfam" id="PF04542"/>
    </source>
</evidence>
<dbReference type="NCBIfam" id="TIGR02937">
    <property type="entry name" value="sigma70-ECF"/>
    <property type="match status" value="1"/>
</dbReference>
<comment type="similarity">
    <text evidence="1">Belongs to the sigma-70 factor family. ECF subfamily.</text>
</comment>
<keyword evidence="4" id="KW-0238">DNA-binding</keyword>
<dbReference type="EMBL" id="JADPRT010000022">
    <property type="protein sequence ID" value="MBF9073438.1"/>
    <property type="molecule type" value="Genomic_DNA"/>
</dbReference>
<reference evidence="8" key="1">
    <citation type="submission" date="2020-11" db="EMBL/GenBank/DDBJ databases">
        <title>Isolation and identification of active actinomycetes.</title>
        <authorList>
            <person name="Yu B."/>
        </authorList>
    </citation>
    <scope>NUCLEOTIDE SEQUENCE</scope>
    <source>
        <strain evidence="8">NEAU-YB345</strain>
    </source>
</reference>
<keyword evidence="5" id="KW-0804">Transcription</keyword>
<dbReference type="InterPro" id="IPR039425">
    <property type="entry name" value="RNA_pol_sigma-70-like"/>
</dbReference>
<evidence type="ECO:0000256" key="3">
    <source>
        <dbReference type="ARBA" id="ARBA00023082"/>
    </source>
</evidence>
<dbReference type="InterPro" id="IPR013249">
    <property type="entry name" value="RNA_pol_sigma70_r4_t2"/>
</dbReference>
<name>A0A931B0T3_9ACTN</name>
<accession>A0A931B0T3</accession>
<keyword evidence="2" id="KW-0805">Transcription regulation</keyword>
<feature type="domain" description="RNA polymerase sigma-70 region 2" evidence="6">
    <location>
        <begin position="31"/>
        <end position="98"/>
    </location>
</feature>
<dbReference type="InterPro" id="IPR036388">
    <property type="entry name" value="WH-like_DNA-bd_sf"/>
</dbReference>
<evidence type="ECO:0000256" key="2">
    <source>
        <dbReference type="ARBA" id="ARBA00023015"/>
    </source>
</evidence>
<dbReference type="PANTHER" id="PTHR43133:SF8">
    <property type="entry name" value="RNA POLYMERASE SIGMA FACTOR HI_1459-RELATED"/>
    <property type="match status" value="1"/>
</dbReference>
<dbReference type="InterPro" id="IPR014284">
    <property type="entry name" value="RNA_pol_sigma-70_dom"/>
</dbReference>
<dbReference type="GO" id="GO:0006352">
    <property type="term" value="P:DNA-templated transcription initiation"/>
    <property type="evidence" value="ECO:0007669"/>
    <property type="project" value="InterPro"/>
</dbReference>
<dbReference type="CDD" id="cd06171">
    <property type="entry name" value="Sigma70_r4"/>
    <property type="match status" value="1"/>
</dbReference>
<dbReference type="RefSeq" id="WP_196194096.1">
    <property type="nucleotide sequence ID" value="NZ_JADPRT010000004.1"/>
</dbReference>
<evidence type="ECO:0000256" key="1">
    <source>
        <dbReference type="ARBA" id="ARBA00010641"/>
    </source>
</evidence>
<evidence type="ECO:0000256" key="4">
    <source>
        <dbReference type="ARBA" id="ARBA00023125"/>
    </source>
</evidence>
<evidence type="ECO:0000313" key="10">
    <source>
        <dbReference type="Proteomes" id="UP000657385"/>
    </source>
</evidence>
<keyword evidence="3" id="KW-0731">Sigma factor</keyword>
<evidence type="ECO:0000313" key="8">
    <source>
        <dbReference type="EMBL" id="MBF9068984.1"/>
    </source>
</evidence>
<dbReference type="InterPro" id="IPR013325">
    <property type="entry name" value="RNA_pol_sigma_r2"/>
</dbReference>
<proteinExistence type="inferred from homology"/>
<evidence type="ECO:0000259" key="7">
    <source>
        <dbReference type="Pfam" id="PF08281"/>
    </source>
</evidence>
<dbReference type="SUPFAM" id="SSF88946">
    <property type="entry name" value="Sigma2 domain of RNA polymerase sigma factors"/>
    <property type="match status" value="1"/>
</dbReference>
<sequence>MRQNSGAGTADQDSALTRAAQAGDVVALGLLLEEHRAGMRAVALSILGPGPEAEDALQEAALIALRSIATVRNPEAVGAWLRAVVRNRCRDALREARRHVPLDTLAPPPDPGAGPEQLLEHHAMRDWVWAAIEELSPALRLPMVLRYFTEGLTEYQHIAQVCGVPLGTVRSRLSQGRAKLAEALAATAATAHSDARMRAGASWDEAFDMLSAAEAGHFGRVVDTHWSPDASLMSGLTRLGDRALVRDAMDGSLAAGVRQKPVGVAAGSSVVVWEMDMINPADAPDHCPPALAWVMSRKEGRVAELRLYHPLPLDSPFTPDLYAQTWRDVAHPAPVD</sequence>
<evidence type="ECO:0000256" key="5">
    <source>
        <dbReference type="ARBA" id="ARBA00023163"/>
    </source>
</evidence>
<dbReference type="GO" id="GO:0003677">
    <property type="term" value="F:DNA binding"/>
    <property type="evidence" value="ECO:0007669"/>
    <property type="project" value="UniProtKB-KW"/>
</dbReference>
<dbReference type="Gene3D" id="1.10.10.10">
    <property type="entry name" value="Winged helix-like DNA-binding domain superfamily/Winged helix DNA-binding domain"/>
    <property type="match status" value="1"/>
</dbReference>
<dbReference type="PANTHER" id="PTHR43133">
    <property type="entry name" value="RNA POLYMERASE ECF-TYPE SIGMA FACTO"/>
    <property type="match status" value="1"/>
</dbReference>
<dbReference type="Pfam" id="PF04542">
    <property type="entry name" value="Sigma70_r2"/>
    <property type="match status" value="1"/>
</dbReference>
<dbReference type="Pfam" id="PF08281">
    <property type="entry name" value="Sigma70_r4_2"/>
    <property type="match status" value="1"/>
</dbReference>
<feature type="domain" description="RNA polymerase sigma factor 70 region 4 type 2" evidence="7">
    <location>
        <begin position="126"/>
        <end position="180"/>
    </location>
</feature>
<evidence type="ECO:0000313" key="9">
    <source>
        <dbReference type="EMBL" id="MBF9073438.1"/>
    </source>
</evidence>
<gene>
    <name evidence="8" type="ORF">I2501_13215</name>
    <name evidence="9" type="ORF">I2501_36030</name>
</gene>
<dbReference type="InterPro" id="IPR007627">
    <property type="entry name" value="RNA_pol_sigma70_r2"/>
</dbReference>
<dbReference type="Gene3D" id="1.10.1740.10">
    <property type="match status" value="1"/>
</dbReference>
<comment type="caution">
    <text evidence="8">The sequence shown here is derived from an EMBL/GenBank/DDBJ whole genome shotgun (WGS) entry which is preliminary data.</text>
</comment>
<dbReference type="InterPro" id="IPR013324">
    <property type="entry name" value="RNA_pol_sigma_r3/r4-like"/>
</dbReference>
<dbReference type="GO" id="GO:0016987">
    <property type="term" value="F:sigma factor activity"/>
    <property type="evidence" value="ECO:0007669"/>
    <property type="project" value="UniProtKB-KW"/>
</dbReference>
<organism evidence="8 10">
    <name type="scientific">Streptacidiphilus fuscans</name>
    <dbReference type="NCBI Taxonomy" id="2789292"/>
    <lineage>
        <taxon>Bacteria</taxon>
        <taxon>Bacillati</taxon>
        <taxon>Actinomycetota</taxon>
        <taxon>Actinomycetes</taxon>
        <taxon>Kitasatosporales</taxon>
        <taxon>Streptomycetaceae</taxon>
        <taxon>Streptacidiphilus</taxon>
    </lineage>
</organism>
<dbReference type="Proteomes" id="UP000657385">
    <property type="component" value="Unassembled WGS sequence"/>
</dbReference>
<protein>
    <submittedName>
        <fullName evidence="8">Sigma-70 family RNA polymerase sigma factor</fullName>
    </submittedName>
</protein>
<dbReference type="AlphaFoldDB" id="A0A931B0T3"/>
<keyword evidence="10" id="KW-1185">Reference proteome</keyword>
<dbReference type="EMBL" id="JADPRT010000004">
    <property type="protein sequence ID" value="MBF9068984.1"/>
    <property type="molecule type" value="Genomic_DNA"/>
</dbReference>
<dbReference type="SUPFAM" id="SSF88659">
    <property type="entry name" value="Sigma3 and sigma4 domains of RNA polymerase sigma factors"/>
    <property type="match status" value="1"/>
</dbReference>